<dbReference type="PANTHER" id="PTHR21011:SF1">
    <property type="entry name" value="SMALL RIBOSOMAL SUBUNIT PROTEIN BS6M"/>
    <property type="match status" value="1"/>
</dbReference>
<dbReference type="NCBIfam" id="TIGR00166">
    <property type="entry name" value="S6"/>
    <property type="match status" value="1"/>
</dbReference>
<dbReference type="InterPro" id="IPR014717">
    <property type="entry name" value="Transl_elong_EF1B/ribsomal_bS6"/>
</dbReference>
<dbReference type="EMBL" id="MGEQ01000001">
    <property type="protein sequence ID" value="OGL88257.1"/>
    <property type="molecule type" value="Genomic_DNA"/>
</dbReference>
<dbReference type="SUPFAM" id="SSF54995">
    <property type="entry name" value="Ribosomal protein S6"/>
    <property type="match status" value="1"/>
</dbReference>
<keyword evidence="3" id="KW-0687">Ribonucleoprotein</keyword>
<dbReference type="Gene3D" id="3.30.70.60">
    <property type="match status" value="1"/>
</dbReference>
<dbReference type="CDD" id="cd00473">
    <property type="entry name" value="bS6"/>
    <property type="match status" value="1"/>
</dbReference>
<sequence length="168" mass="19051">MNKYELLYIVGSQYTETEVGEIQKKIAAQLEKLGANILRNEMIGKIRLAYIIKKTRHGSYVLVHFDADPAVIKDFNRSMELNEEVLRHTLLTREPGAENKKFEIVAYVPPLTDEGKRVEQKPALVREKPAHVESATAAPMVAAEANMSMEELDKKLDEILEDDLSEKV</sequence>
<keyword evidence="3" id="KW-0699">rRNA-binding</keyword>
<dbReference type="PANTHER" id="PTHR21011">
    <property type="entry name" value="MITOCHONDRIAL 28S RIBOSOMAL PROTEIN S6"/>
    <property type="match status" value="1"/>
</dbReference>
<evidence type="ECO:0000313" key="4">
    <source>
        <dbReference type="EMBL" id="OGL88257.1"/>
    </source>
</evidence>
<dbReference type="GO" id="GO:0070181">
    <property type="term" value="F:small ribosomal subunit rRNA binding"/>
    <property type="evidence" value="ECO:0007669"/>
    <property type="project" value="TreeGrafter"/>
</dbReference>
<comment type="similarity">
    <text evidence="1 3">Belongs to the bacterial ribosomal protein bS6 family.</text>
</comment>
<protein>
    <recommendedName>
        <fullName evidence="2 3">Small ribosomal subunit protein bS6</fullName>
    </recommendedName>
</protein>
<comment type="function">
    <text evidence="3">Binds together with bS18 to 16S ribosomal RNA.</text>
</comment>
<reference evidence="4 5" key="1">
    <citation type="journal article" date="2016" name="Nat. Commun.">
        <title>Thousands of microbial genomes shed light on interconnected biogeochemical processes in an aquifer system.</title>
        <authorList>
            <person name="Anantharaman K."/>
            <person name="Brown C.T."/>
            <person name="Hug L.A."/>
            <person name="Sharon I."/>
            <person name="Castelle C.J."/>
            <person name="Probst A.J."/>
            <person name="Thomas B.C."/>
            <person name="Singh A."/>
            <person name="Wilkins M.J."/>
            <person name="Karaoz U."/>
            <person name="Brodie E.L."/>
            <person name="Williams K.H."/>
            <person name="Hubbard S.S."/>
            <person name="Banfield J.F."/>
        </authorList>
    </citation>
    <scope>NUCLEOTIDE SEQUENCE [LARGE SCALE GENOMIC DNA]</scope>
</reference>
<evidence type="ECO:0000256" key="2">
    <source>
        <dbReference type="ARBA" id="ARBA00035294"/>
    </source>
</evidence>
<dbReference type="GO" id="GO:0005737">
    <property type="term" value="C:cytoplasm"/>
    <property type="evidence" value="ECO:0007669"/>
    <property type="project" value="UniProtKB-ARBA"/>
</dbReference>
<keyword evidence="3 4" id="KW-0689">Ribosomal protein</keyword>
<gene>
    <name evidence="3" type="primary">rpsF</name>
    <name evidence="4" type="ORF">A3I41_00855</name>
</gene>
<dbReference type="HAMAP" id="MF_00360">
    <property type="entry name" value="Ribosomal_bS6"/>
    <property type="match status" value="1"/>
</dbReference>
<evidence type="ECO:0000256" key="3">
    <source>
        <dbReference type="HAMAP-Rule" id="MF_00360"/>
    </source>
</evidence>
<dbReference type="InterPro" id="IPR035980">
    <property type="entry name" value="Ribosomal_bS6_sf"/>
</dbReference>
<dbReference type="Pfam" id="PF01250">
    <property type="entry name" value="Ribosomal_S6"/>
    <property type="match status" value="1"/>
</dbReference>
<comment type="caution">
    <text evidence="4">The sequence shown here is derived from an EMBL/GenBank/DDBJ whole genome shotgun (WGS) entry which is preliminary data.</text>
</comment>
<name>A0A1F7VE45_9BACT</name>
<dbReference type="GO" id="GO:0003735">
    <property type="term" value="F:structural constituent of ribosome"/>
    <property type="evidence" value="ECO:0007669"/>
    <property type="project" value="InterPro"/>
</dbReference>
<evidence type="ECO:0000313" key="5">
    <source>
        <dbReference type="Proteomes" id="UP000176593"/>
    </source>
</evidence>
<dbReference type="InterPro" id="IPR020814">
    <property type="entry name" value="Ribosomal_S6_plastid/chlpt"/>
</dbReference>
<accession>A0A1F7VE45</accession>
<evidence type="ECO:0000256" key="1">
    <source>
        <dbReference type="ARBA" id="ARBA00009512"/>
    </source>
</evidence>
<dbReference type="GO" id="GO:0005840">
    <property type="term" value="C:ribosome"/>
    <property type="evidence" value="ECO:0007669"/>
    <property type="project" value="UniProtKB-KW"/>
</dbReference>
<organism evidence="4 5">
    <name type="scientific">Candidatus Uhrbacteria bacterium RIFCSPLOWO2_02_FULL_48_18</name>
    <dbReference type="NCBI Taxonomy" id="1802408"/>
    <lineage>
        <taxon>Bacteria</taxon>
        <taxon>Candidatus Uhriibacteriota</taxon>
    </lineage>
</organism>
<dbReference type="Proteomes" id="UP000176593">
    <property type="component" value="Unassembled WGS sequence"/>
</dbReference>
<dbReference type="AlphaFoldDB" id="A0A1F7VE45"/>
<dbReference type="GO" id="GO:1990904">
    <property type="term" value="C:ribonucleoprotein complex"/>
    <property type="evidence" value="ECO:0007669"/>
    <property type="project" value="UniProtKB-KW"/>
</dbReference>
<proteinExistence type="inferred from homology"/>
<keyword evidence="3" id="KW-0694">RNA-binding</keyword>
<dbReference type="GO" id="GO:0006412">
    <property type="term" value="P:translation"/>
    <property type="evidence" value="ECO:0007669"/>
    <property type="project" value="UniProtKB-UniRule"/>
</dbReference>
<dbReference type="InterPro" id="IPR000529">
    <property type="entry name" value="Ribosomal_bS6"/>
</dbReference>